<evidence type="ECO:0008006" key="3">
    <source>
        <dbReference type="Google" id="ProtNLM"/>
    </source>
</evidence>
<sequence length="307" mass="31817">MRATSDPLVRVTGIGQVAGLRPRRRPGDGGEVSGADVDVVDALDPLGRRTVTGWLLDTPSPTMRRGRLRVLASFVRWLRAAEPGRALLAVTGAQVERYCAAALGGELPGGPGVSGKPLANVTVARRRAALEAFYGYAWRHGALLASCDAPEGVGALTRDERRLLRRGVACLAADGRAAEAAAVALLEATGACVDALAGLTARDLCTVADGAGGGSAVVVLQTGRDDIAAFPVPAPARALLRTLCQERDADEPLLRRDDGGPVDLAWVGAALIRAALSGGVPEERASRLHPRLLRAATLRRSGDDPGS</sequence>
<dbReference type="AlphaFoldDB" id="A0A7X0C2V5"/>
<dbReference type="EMBL" id="JACHJB010000002">
    <property type="protein sequence ID" value="MBB6347473.1"/>
    <property type="molecule type" value="Genomic_DNA"/>
</dbReference>
<dbReference type="SUPFAM" id="SSF56349">
    <property type="entry name" value="DNA breaking-rejoining enzymes"/>
    <property type="match status" value="1"/>
</dbReference>
<dbReference type="RefSeq" id="WP_185085408.1">
    <property type="nucleotide sequence ID" value="NZ_JACHJB010000002.1"/>
</dbReference>
<accession>A0A7X0C2V5</accession>
<organism evidence="1 2">
    <name type="scientific">Nonomuraea muscovyensis</name>
    <dbReference type="NCBI Taxonomy" id="1124761"/>
    <lineage>
        <taxon>Bacteria</taxon>
        <taxon>Bacillati</taxon>
        <taxon>Actinomycetota</taxon>
        <taxon>Actinomycetes</taxon>
        <taxon>Streptosporangiales</taxon>
        <taxon>Streptosporangiaceae</taxon>
        <taxon>Nonomuraea</taxon>
    </lineage>
</organism>
<name>A0A7X0C2V5_9ACTN</name>
<evidence type="ECO:0000313" key="2">
    <source>
        <dbReference type="Proteomes" id="UP000583800"/>
    </source>
</evidence>
<comment type="caution">
    <text evidence="1">The sequence shown here is derived from an EMBL/GenBank/DDBJ whole genome shotgun (WGS) entry which is preliminary data.</text>
</comment>
<keyword evidence="2" id="KW-1185">Reference proteome</keyword>
<reference evidence="1 2" key="1">
    <citation type="submission" date="2020-08" db="EMBL/GenBank/DDBJ databases">
        <title>Sequencing the genomes of 1000 actinobacteria strains.</title>
        <authorList>
            <person name="Klenk H.-P."/>
        </authorList>
    </citation>
    <scope>NUCLEOTIDE SEQUENCE [LARGE SCALE GENOMIC DNA]</scope>
    <source>
        <strain evidence="1 2">DSM 45913</strain>
    </source>
</reference>
<proteinExistence type="predicted"/>
<protein>
    <recommendedName>
        <fullName evidence="3">Core-binding (CB) domain-containing protein</fullName>
    </recommendedName>
</protein>
<gene>
    <name evidence="1" type="ORF">FHU36_004018</name>
</gene>
<evidence type="ECO:0000313" key="1">
    <source>
        <dbReference type="EMBL" id="MBB6347473.1"/>
    </source>
</evidence>
<dbReference type="Proteomes" id="UP000583800">
    <property type="component" value="Unassembled WGS sequence"/>
</dbReference>
<dbReference type="GO" id="GO:0003677">
    <property type="term" value="F:DNA binding"/>
    <property type="evidence" value="ECO:0007669"/>
    <property type="project" value="InterPro"/>
</dbReference>
<dbReference type="InterPro" id="IPR011010">
    <property type="entry name" value="DNA_brk_join_enz"/>
</dbReference>